<evidence type="ECO:0000256" key="1">
    <source>
        <dbReference type="SAM" id="SignalP"/>
    </source>
</evidence>
<protein>
    <recommendedName>
        <fullName evidence="4">AA1-like domain-containing protein</fullName>
    </recommendedName>
</protein>
<dbReference type="EMBL" id="QGDH01000027">
    <property type="protein sequence ID" value="RAR14022.1"/>
    <property type="molecule type" value="Genomic_DNA"/>
</dbReference>
<dbReference type="Proteomes" id="UP000249619">
    <property type="component" value="Unassembled WGS sequence"/>
</dbReference>
<comment type="caution">
    <text evidence="2">The sequence shown here is derived from an EMBL/GenBank/DDBJ whole genome shotgun (WGS) entry which is preliminary data.</text>
</comment>
<proteinExistence type="predicted"/>
<evidence type="ECO:0000313" key="2">
    <source>
        <dbReference type="EMBL" id="RAR14022.1"/>
    </source>
</evidence>
<reference evidence="3" key="1">
    <citation type="submission" date="2018-05" db="EMBL/GenBank/DDBJ databases">
        <title>Draft genome sequence of Stemphylium lycopersici strain CIDEFI 213.</title>
        <authorList>
            <person name="Medina R."/>
            <person name="Franco M.E.E."/>
            <person name="Lucentini C.G."/>
            <person name="Saparrat M.C.N."/>
            <person name="Balatti P.A."/>
        </authorList>
    </citation>
    <scope>NUCLEOTIDE SEQUENCE [LARGE SCALE GENOMIC DNA]</scope>
    <source>
        <strain evidence="3">CIDEFI 213</strain>
    </source>
</reference>
<evidence type="ECO:0008006" key="4">
    <source>
        <dbReference type="Google" id="ProtNLM"/>
    </source>
</evidence>
<dbReference type="OrthoDB" id="3539798at2759"/>
<feature type="chain" id="PRO_5016688129" description="AA1-like domain-containing protein" evidence="1">
    <location>
        <begin position="19"/>
        <end position="187"/>
    </location>
</feature>
<accession>A0A364N9R8</accession>
<dbReference type="AlphaFoldDB" id="A0A364N9R8"/>
<keyword evidence="3" id="KW-1185">Reference proteome</keyword>
<feature type="signal peptide" evidence="1">
    <location>
        <begin position="1"/>
        <end position="18"/>
    </location>
</feature>
<gene>
    <name evidence="2" type="ORF">DDE83_002591</name>
</gene>
<sequence>MYPQSLLFLLISLPFSLAGNTAPTLDITNIVFSSYYTFRSPSATGPKAGYIDFDVTNSAVNDSITCSGVNSNPWAVFYESDVYDCVITESGDGHDESMCWTDSASFSLDTAELGVTNLTFDMSWTCEGVGIYMITAWTLLDLDCEKWTCTNNLWTDDETAIYSNSTTVCQPGSFSFPSKEMNIQKLG</sequence>
<keyword evidence="1" id="KW-0732">Signal</keyword>
<organism evidence="2 3">
    <name type="scientific">Stemphylium lycopersici</name>
    <name type="common">Tomato gray leaf spot disease fungus</name>
    <name type="synonym">Thyrospora lycopersici</name>
    <dbReference type="NCBI Taxonomy" id="183478"/>
    <lineage>
        <taxon>Eukaryota</taxon>
        <taxon>Fungi</taxon>
        <taxon>Dikarya</taxon>
        <taxon>Ascomycota</taxon>
        <taxon>Pezizomycotina</taxon>
        <taxon>Dothideomycetes</taxon>
        <taxon>Pleosporomycetidae</taxon>
        <taxon>Pleosporales</taxon>
        <taxon>Pleosporineae</taxon>
        <taxon>Pleosporaceae</taxon>
        <taxon>Stemphylium</taxon>
    </lineage>
</organism>
<name>A0A364N9R8_STELY</name>
<evidence type="ECO:0000313" key="3">
    <source>
        <dbReference type="Proteomes" id="UP000249619"/>
    </source>
</evidence>